<dbReference type="Proteomes" id="UP000447873">
    <property type="component" value="Unassembled WGS sequence"/>
</dbReference>
<evidence type="ECO:0000256" key="2">
    <source>
        <dbReference type="SAM" id="Phobius"/>
    </source>
</evidence>
<keyword evidence="2" id="KW-0472">Membrane</keyword>
<dbReference type="AlphaFoldDB" id="A0A8H3YIP6"/>
<reference evidence="3 4" key="1">
    <citation type="submission" date="2018-12" db="EMBL/GenBank/DDBJ databases">
        <title>Venturia inaequalis Genome Resource.</title>
        <authorList>
            <person name="Lichtner F.J."/>
        </authorList>
    </citation>
    <scope>NUCLEOTIDE SEQUENCE [LARGE SCALE GENOMIC DNA]</scope>
    <source>
        <strain evidence="3 4">120213</strain>
    </source>
</reference>
<accession>A0A8H3YIP6</accession>
<evidence type="ECO:0000313" key="4">
    <source>
        <dbReference type="Proteomes" id="UP000447873"/>
    </source>
</evidence>
<protein>
    <submittedName>
        <fullName evidence="3">Uncharacterized protein</fullName>
    </submittedName>
</protein>
<organism evidence="3 4">
    <name type="scientific">Venturia inaequalis</name>
    <name type="common">Apple scab fungus</name>
    <dbReference type="NCBI Taxonomy" id="5025"/>
    <lineage>
        <taxon>Eukaryota</taxon>
        <taxon>Fungi</taxon>
        <taxon>Dikarya</taxon>
        <taxon>Ascomycota</taxon>
        <taxon>Pezizomycotina</taxon>
        <taxon>Dothideomycetes</taxon>
        <taxon>Pleosporomycetidae</taxon>
        <taxon>Venturiales</taxon>
        <taxon>Venturiaceae</taxon>
        <taxon>Venturia</taxon>
    </lineage>
</organism>
<gene>
    <name evidence="3" type="ORF">EG328_001261</name>
</gene>
<feature type="compositionally biased region" description="Pro residues" evidence="1">
    <location>
        <begin position="52"/>
        <end position="67"/>
    </location>
</feature>
<feature type="region of interest" description="Disordered" evidence="1">
    <location>
        <begin position="48"/>
        <end position="85"/>
    </location>
</feature>
<comment type="caution">
    <text evidence="3">The sequence shown here is derived from an EMBL/GenBank/DDBJ whole genome shotgun (WGS) entry which is preliminary data.</text>
</comment>
<dbReference type="EMBL" id="WNWS01001299">
    <property type="protein sequence ID" value="KAE9961915.1"/>
    <property type="molecule type" value="Genomic_DNA"/>
</dbReference>
<evidence type="ECO:0000313" key="3">
    <source>
        <dbReference type="EMBL" id="KAE9961915.1"/>
    </source>
</evidence>
<sequence>MQFLSTPLARHTTSLKSLTSQPVTRFILAGTLFLSFLLLLWSAQSPHHGPFGRPPPPPPPHGGPPTHYPGSQHGSGLHVGEPSSSELRNWKKPAGMKIIGLVFYGRREFVEVLDCYLKRNLVRNGGVMDEVVFVVNTKNKTDLDYLDRIVNGTVGYKKRLTEGKLDGWTEKWELAERGNIYIKIDDDVLFFEDDAIAAIAKRMVENPHYFAVSANSVNNPALSWVHYNLGVYEPYLPETSRPGIGQSQQSGWRASELPEWTGPPLNEFLDESTWNSTTPSPFPGHRWLPVNNTKLDITDTPAGQLTYDSHGPGWRDWRIAAQTHYSFLQHLEEDALWRYKFNLWDYQYYRVSVNFIGFWGDDIVDAYPFPIADDEAYLTMQRPKELGRHVVLDGTVVSLHFAFSVQRRGPDEEKSPGGGLYHTDLLKRYKAYADEMVCPFPKRGHAIGGGGGTKGSFWRL</sequence>
<name>A0A8H3YIP6_VENIN</name>
<evidence type="ECO:0000256" key="1">
    <source>
        <dbReference type="SAM" id="MobiDB-lite"/>
    </source>
</evidence>
<keyword evidence="2" id="KW-1133">Transmembrane helix</keyword>
<feature type="transmembrane region" description="Helical" evidence="2">
    <location>
        <begin position="23"/>
        <end position="43"/>
    </location>
</feature>
<proteinExistence type="predicted"/>
<keyword evidence="2" id="KW-0812">Transmembrane</keyword>